<reference evidence="2 3" key="1">
    <citation type="journal article" date="2020" name="Microorganisms">
        <title>Osmotic Adaptation and Compatible Solute Biosynthesis of Phototrophic Bacteria as Revealed from Genome Analyses.</title>
        <authorList>
            <person name="Imhoff J.F."/>
            <person name="Rahn T."/>
            <person name="Kunzel S."/>
            <person name="Keller A."/>
            <person name="Neulinger S.C."/>
        </authorList>
    </citation>
    <scope>NUCLEOTIDE SEQUENCE [LARGE SCALE GENOMIC DNA]</scope>
    <source>
        <strain evidence="2 3">DSM 9895</strain>
    </source>
</reference>
<feature type="transmembrane region" description="Helical" evidence="1">
    <location>
        <begin position="247"/>
        <end position="270"/>
    </location>
</feature>
<feature type="transmembrane region" description="Helical" evidence="1">
    <location>
        <begin position="106"/>
        <end position="125"/>
    </location>
</feature>
<sequence length="429" mass="44918">MPSPVFFARSAAGTFLIPGVLAHLLRLIALELVTIFGIAVMALSGHADQRLLLAFVAAYLLSAALNFARGRGLIASQAERAVLRVLALAFLLGALGLAAWSHATSLVALPFTLAIVGGFVVREAGFLDALHALHGASTDSRGRTAAISLLTGLQPLILGVSVMLAGMLAHWQPEVPFLVAALGASTILFCSGQSARDPGPASADRPWQAVPAPVWLLCATSTLYNAASLLKSRILVPVYVVATTQALGLSEHVFSVLGVATGLVATLVILGRLARQRIDRVDTAPRRMIQFGLISTSLLVLLWGVLDIWLLSPDRPWVVALIALTIVLQTLTTQFWNAGFFAELRRQAALAGPEAEAPERTRAFASLWQTGKNLGAPVGFTAAAVFTTDLTQSAGVAVLLVGAACLATGLGYALLAHRLDPRAAGASAR</sequence>
<feature type="transmembrane region" description="Helical" evidence="1">
    <location>
        <begin position="396"/>
        <end position="415"/>
    </location>
</feature>
<feature type="transmembrane region" description="Helical" evidence="1">
    <location>
        <begin position="146"/>
        <end position="169"/>
    </location>
</feature>
<dbReference type="InterPro" id="IPR036259">
    <property type="entry name" value="MFS_trans_sf"/>
</dbReference>
<comment type="caution">
    <text evidence="2">The sequence shown here is derived from an EMBL/GenBank/DDBJ whole genome shotgun (WGS) entry which is preliminary data.</text>
</comment>
<name>A0ABS1DF49_9PROT</name>
<feature type="transmembrane region" description="Helical" evidence="1">
    <location>
        <begin position="51"/>
        <end position="69"/>
    </location>
</feature>
<gene>
    <name evidence="2" type="ORF">CKO28_13710</name>
</gene>
<feature type="transmembrane region" description="Helical" evidence="1">
    <location>
        <begin position="291"/>
        <end position="311"/>
    </location>
</feature>
<keyword evidence="1" id="KW-1133">Transmembrane helix</keyword>
<keyword evidence="3" id="KW-1185">Reference proteome</keyword>
<dbReference type="EMBL" id="NRRL01000038">
    <property type="protein sequence ID" value="MBK1669090.1"/>
    <property type="molecule type" value="Genomic_DNA"/>
</dbReference>
<evidence type="ECO:0000313" key="3">
    <source>
        <dbReference type="Proteomes" id="UP001296873"/>
    </source>
</evidence>
<evidence type="ECO:0000313" key="2">
    <source>
        <dbReference type="EMBL" id="MBK1669090.1"/>
    </source>
</evidence>
<feature type="transmembrane region" description="Helical" evidence="1">
    <location>
        <begin position="317"/>
        <end position="336"/>
    </location>
</feature>
<dbReference type="RefSeq" id="WP_200341418.1">
    <property type="nucleotide sequence ID" value="NZ_NRRL01000038.1"/>
</dbReference>
<accession>A0ABS1DF49</accession>
<evidence type="ECO:0008006" key="4">
    <source>
        <dbReference type="Google" id="ProtNLM"/>
    </source>
</evidence>
<evidence type="ECO:0000256" key="1">
    <source>
        <dbReference type="SAM" id="Phobius"/>
    </source>
</evidence>
<keyword evidence="1" id="KW-0472">Membrane</keyword>
<protein>
    <recommendedName>
        <fullName evidence="4">MFS transporter</fullName>
    </recommendedName>
</protein>
<feature type="transmembrane region" description="Helical" evidence="1">
    <location>
        <begin position="81"/>
        <end position="100"/>
    </location>
</feature>
<keyword evidence="1" id="KW-0812">Transmembrane</keyword>
<feature type="transmembrane region" description="Helical" evidence="1">
    <location>
        <begin position="24"/>
        <end position="45"/>
    </location>
</feature>
<organism evidence="2 3">
    <name type="scientific">Rhodovibrio sodomensis</name>
    <dbReference type="NCBI Taxonomy" id="1088"/>
    <lineage>
        <taxon>Bacteria</taxon>
        <taxon>Pseudomonadati</taxon>
        <taxon>Pseudomonadota</taxon>
        <taxon>Alphaproteobacteria</taxon>
        <taxon>Rhodospirillales</taxon>
        <taxon>Rhodovibrionaceae</taxon>
        <taxon>Rhodovibrio</taxon>
    </lineage>
</organism>
<proteinExistence type="predicted"/>
<dbReference type="SUPFAM" id="SSF103473">
    <property type="entry name" value="MFS general substrate transporter"/>
    <property type="match status" value="1"/>
</dbReference>
<dbReference type="Proteomes" id="UP001296873">
    <property type="component" value="Unassembled WGS sequence"/>
</dbReference>